<keyword evidence="1" id="KW-0175">Coiled coil</keyword>
<keyword evidence="2" id="KW-0812">Transmembrane</keyword>
<protein>
    <submittedName>
        <fullName evidence="3">BDR-repeat family protein</fullName>
    </submittedName>
</protein>
<accession>W5SWW0</accession>
<dbReference type="HOGENOM" id="CLU_143327_0_0_12"/>
<evidence type="ECO:0000313" key="3">
    <source>
        <dbReference type="EMBL" id="AHH11380.1"/>
    </source>
</evidence>
<proteinExistence type="predicted"/>
<feature type="transmembrane region" description="Helical" evidence="2">
    <location>
        <begin position="40"/>
        <end position="58"/>
    </location>
</feature>
<gene>
    <name evidence="3" type="ORF">BCO_0900080</name>
</gene>
<feature type="coiled-coil region" evidence="1">
    <location>
        <begin position="93"/>
        <end position="120"/>
    </location>
</feature>
<keyword evidence="2" id="KW-0472">Membrane</keyword>
<keyword evidence="3" id="KW-0614">Plasmid</keyword>
<feature type="transmembrane region" description="Helical" evidence="2">
    <location>
        <begin position="129"/>
        <end position="150"/>
    </location>
</feature>
<name>W5SWW0_9SPIR</name>
<dbReference type="AlphaFoldDB" id="W5SWW0"/>
<evidence type="ECO:0000256" key="1">
    <source>
        <dbReference type="SAM" id="Coils"/>
    </source>
</evidence>
<evidence type="ECO:0000256" key="2">
    <source>
        <dbReference type="SAM" id="Phobius"/>
    </source>
</evidence>
<sequence>MVCGLLGLTNFNGEGFLILMIKNSFLFLSNIMIKRIPNISMFIILLGINTKVFATYYYRPADDKSALVLTEEKRGQCVVVAENNLDVKIENVMNELRSHIKDLNNKIDNVDNNLNVKINNLRNRSRSDIGTDIIIILVTVLISLSVYLFLNKM</sequence>
<feature type="transmembrane region" description="Helical" evidence="2">
    <location>
        <begin position="15"/>
        <end position="33"/>
    </location>
</feature>
<reference evidence="3" key="1">
    <citation type="submission" date="2013-04" db="EMBL/GenBank/DDBJ databases">
        <title>Comparative Genomics of Relapsing Fever Spirochetes.</title>
        <authorList>
            <person name="Schwan T.G."/>
            <person name="Raffel S.J."/>
            <person name="Porcella S.F."/>
            <person name="Martens C.A."/>
            <person name="Bruno D.P."/>
            <person name="Ricklefs S.M."/>
            <person name="Barbian K.B."/>
        </authorList>
    </citation>
    <scope>NUCLEOTIDE SEQUENCE</scope>
    <source>
        <strain evidence="3">Co53</strain>
        <plasmid evidence="3">unnamed</plasmid>
    </source>
</reference>
<keyword evidence="2" id="KW-1133">Transmembrane helix</keyword>
<geneLocation type="plasmid" evidence="3">
    <name>unnamed</name>
</geneLocation>
<organism evidence="3">
    <name type="scientific">Borrelia coriaceae ATCC 43381</name>
    <dbReference type="NCBI Taxonomy" id="1408429"/>
    <lineage>
        <taxon>Bacteria</taxon>
        <taxon>Pseudomonadati</taxon>
        <taxon>Spirochaetota</taxon>
        <taxon>Spirochaetia</taxon>
        <taxon>Spirochaetales</taxon>
        <taxon>Borreliaceae</taxon>
        <taxon>Borrelia</taxon>
    </lineage>
</organism>
<dbReference type="EMBL" id="CP005752">
    <property type="protein sequence ID" value="AHH11380.1"/>
    <property type="molecule type" value="Genomic_DNA"/>
</dbReference>